<protein>
    <recommendedName>
        <fullName evidence="2">SKA complex subunit 1</fullName>
    </recommendedName>
    <alternativeName>
        <fullName evidence="3">Spindle and kinetochore-associated protein 1</fullName>
    </alternativeName>
</protein>
<dbReference type="GO" id="GO:0000940">
    <property type="term" value="C:outer kinetochore"/>
    <property type="evidence" value="ECO:0007669"/>
    <property type="project" value="TreeGrafter"/>
</dbReference>
<keyword evidence="6" id="KW-1185">Reference proteome</keyword>
<evidence type="ECO:0000313" key="5">
    <source>
        <dbReference type="EMBL" id="RVE69056.1"/>
    </source>
</evidence>
<dbReference type="InterPro" id="IPR009829">
    <property type="entry name" value="SKA1"/>
</dbReference>
<dbReference type="InterPro" id="IPR042031">
    <property type="entry name" value="SKA1_MBD_sf"/>
</dbReference>
<dbReference type="PANTHER" id="PTHR28573:SF1">
    <property type="entry name" value="SPINDLE AND KINETOCHORE-ASSOCIATED PROTEIN 1"/>
    <property type="match status" value="1"/>
</dbReference>
<dbReference type="GO" id="GO:0072686">
    <property type="term" value="C:mitotic spindle"/>
    <property type="evidence" value="ECO:0007669"/>
    <property type="project" value="TreeGrafter"/>
</dbReference>
<dbReference type="GO" id="GO:0007059">
    <property type="term" value="P:chromosome segregation"/>
    <property type="evidence" value="ECO:0007669"/>
    <property type="project" value="InterPro"/>
</dbReference>
<dbReference type="PANTHER" id="PTHR28573">
    <property type="entry name" value="SPINDLE AND KINETOCHORE-ASSOCIATED PROTEIN 1"/>
    <property type="match status" value="1"/>
</dbReference>
<evidence type="ECO:0000256" key="4">
    <source>
        <dbReference type="SAM" id="Coils"/>
    </source>
</evidence>
<evidence type="ECO:0000256" key="3">
    <source>
        <dbReference type="ARBA" id="ARBA00047202"/>
    </source>
</evidence>
<dbReference type="Proteomes" id="UP000283210">
    <property type="component" value="Chromosome 8"/>
</dbReference>
<feature type="coiled-coil region" evidence="4">
    <location>
        <begin position="48"/>
        <end position="85"/>
    </location>
</feature>
<accession>A0A437D250</accession>
<organism evidence="5 6">
    <name type="scientific">Oryzias javanicus</name>
    <name type="common">Javanese ricefish</name>
    <name type="synonym">Aplocheilus javanicus</name>
    <dbReference type="NCBI Taxonomy" id="123683"/>
    <lineage>
        <taxon>Eukaryota</taxon>
        <taxon>Metazoa</taxon>
        <taxon>Chordata</taxon>
        <taxon>Craniata</taxon>
        <taxon>Vertebrata</taxon>
        <taxon>Euteleostomi</taxon>
        <taxon>Actinopterygii</taxon>
        <taxon>Neopterygii</taxon>
        <taxon>Teleostei</taxon>
        <taxon>Neoteleostei</taxon>
        <taxon>Acanthomorphata</taxon>
        <taxon>Ovalentaria</taxon>
        <taxon>Atherinomorphae</taxon>
        <taxon>Beloniformes</taxon>
        <taxon>Adrianichthyidae</taxon>
        <taxon>Oryziinae</taxon>
        <taxon>Oryzias</taxon>
    </lineage>
</organism>
<dbReference type="GO" id="GO:0051301">
    <property type="term" value="P:cell division"/>
    <property type="evidence" value="ECO:0007669"/>
    <property type="project" value="InterPro"/>
</dbReference>
<dbReference type="Pfam" id="PF07160">
    <property type="entry name" value="SKA1"/>
    <property type="match status" value="1"/>
</dbReference>
<gene>
    <name evidence="5" type="ORF">OJAV_G00074020</name>
</gene>
<dbReference type="Gene3D" id="6.10.250.1370">
    <property type="match status" value="1"/>
</dbReference>
<reference evidence="5 6" key="2">
    <citation type="submission" date="2019-01" db="EMBL/GenBank/DDBJ databases">
        <title>A chromosome length genome reference of the Java medaka (oryzias javanicus).</title>
        <authorList>
            <person name="Herpin A."/>
            <person name="Takehana Y."/>
            <person name="Naruse K."/>
            <person name="Ansai S."/>
            <person name="Kawaguchi M."/>
        </authorList>
    </citation>
    <scope>NUCLEOTIDE SEQUENCE [LARGE SCALE GENOMIC DNA]</scope>
    <source>
        <strain evidence="5">RS831</strain>
        <tissue evidence="5">Whole body</tissue>
    </source>
</reference>
<reference evidence="5 6" key="1">
    <citation type="submission" date="2018-11" db="EMBL/GenBank/DDBJ databases">
        <authorList>
            <person name="Lopez-Roques C."/>
            <person name="Donnadieu C."/>
            <person name="Bouchez O."/>
            <person name="Klopp C."/>
            <person name="Cabau C."/>
            <person name="Zahm M."/>
        </authorList>
    </citation>
    <scope>NUCLEOTIDE SEQUENCE [LARGE SCALE GENOMIC DNA]</scope>
    <source>
        <strain evidence="5">RS831</strain>
        <tissue evidence="5">Whole body</tissue>
    </source>
</reference>
<dbReference type="Gene3D" id="1.10.10.1890">
    <property type="entry name" value="Ska1 microtubule binding domain-like"/>
    <property type="match status" value="1"/>
</dbReference>
<dbReference type="OrthoDB" id="5962at2759"/>
<evidence type="ECO:0000256" key="2">
    <source>
        <dbReference type="ARBA" id="ARBA00047182"/>
    </source>
</evidence>
<dbReference type="GO" id="GO:0005876">
    <property type="term" value="C:spindle microtubule"/>
    <property type="evidence" value="ECO:0007669"/>
    <property type="project" value="TreeGrafter"/>
</dbReference>
<evidence type="ECO:0000256" key="1">
    <source>
        <dbReference type="ARBA" id="ARBA00006836"/>
    </source>
</evidence>
<comment type="similarity">
    <text evidence="1">Belongs to the SKA1 family.</text>
</comment>
<sequence length="215" mass="24604">MSDLEDISRHFHEKLWSLQQILDLSVVELPQNKMKRLGQELCGLEGLLEELERCVDEQKQQLKNLKEVRDVYQQALQDVQHMKNNMPPHIPRKKTVVNGNEAGKDSVDSQPAPVENLKKSSRNVIKEMGFITTPEFEGIPQYMKGRVSYEQLNAAVSSLNAAATAKYKIFHQPVKSLSNHARKLHQRFKDQETKESKGTLCFVRTVEAPEQGQQL</sequence>
<dbReference type="EMBL" id="CM012444">
    <property type="protein sequence ID" value="RVE69056.1"/>
    <property type="molecule type" value="Genomic_DNA"/>
</dbReference>
<name>A0A437D250_ORYJA</name>
<keyword evidence="4" id="KW-0175">Coiled coil</keyword>
<proteinExistence type="inferred from homology"/>
<evidence type="ECO:0000313" key="6">
    <source>
        <dbReference type="Proteomes" id="UP000283210"/>
    </source>
</evidence>
<dbReference type="GO" id="GO:0031110">
    <property type="term" value="P:regulation of microtubule polymerization or depolymerization"/>
    <property type="evidence" value="ECO:0007669"/>
    <property type="project" value="TreeGrafter"/>
</dbReference>
<dbReference type="AlphaFoldDB" id="A0A437D250"/>
<dbReference type="GO" id="GO:0008017">
    <property type="term" value="F:microtubule binding"/>
    <property type="evidence" value="ECO:0007669"/>
    <property type="project" value="InterPro"/>
</dbReference>
<dbReference type="GO" id="GO:0000278">
    <property type="term" value="P:mitotic cell cycle"/>
    <property type="evidence" value="ECO:0007669"/>
    <property type="project" value="TreeGrafter"/>
</dbReference>